<sequence>MYLGGTVEMIDNIEPDYCSFFDLRDLVMHYGYPNMIEMYYLLPGVVGFKNGIRKIKSDKEVMAMVDVYKDLPVMCIYATIGPDNEVVSVQEDNEVVSVQENNDVGVQVDGDVSIPLDVIGRPMNEVEDEGEDTDPDYELEEGEEDDDDDDSYNPSWLYEDLEGPDDDDIFKPRDNGKNKKIVKPTPVELKLQDWLSDHGDDDELHTMKGSDEESNKTNDPEFNEDLDMEKPVITKGMKFSNAIVFRKALREWQVQGGYDLEFVKNESSRVTVQCKEKCGFRVHASWMQQERTFQVKSLHPKHNCLRTYSNHLVNSKYIAEKYIDKLRDDPYKKVDCFKKEIRRDLVVDVSKWQLYRAKRKAREVIDGDMIEQYNTLRDYLETVMKHNPNCCLKLTVDRPGPDLPPVFSRLYCMRHIYANFRKLFKGKELKDAMWRAASAGTIWEHEAYMLKIEKMDKAAHLWLKKIPAEQWARSYFKTNTKCDILVNNLSESFNSYVLEARDKPIVSMLEWIRRKLMSRFQVKRMGMEKFTGTICPKIEKKLEGKITAAKDCFPHFSGEFKFEVDCHDTTYNVDLKDMTCGCRMWDLSGIPCKHAVAAITLNKQKPEDYIHPCYTKDTYLRVYQFMINPVPGKHDWVKTGSEPVQPPFMRKPSGRPRKLRRRGADEPPDENKVSRRFRVMSCSKCLKKGHNSRSCKNPIHPNSKLLKKKGTSSQAPNGKQSQKKAESIPAKQKQIVKANSTQDSVHTVNPGFYTQPAQVFKEPEWGFYSQQSKASSSTVNQTKAREKLPCIGGKGRGSTNVIRGRGKGSANVVRGRGRATARGWIASRPN</sequence>
<reference evidence="1" key="1">
    <citation type="submission" date="2022-02" db="EMBL/GenBank/DDBJ databases">
        <title>Plant Genome Project.</title>
        <authorList>
            <person name="Zhang R.-G."/>
        </authorList>
    </citation>
    <scope>NUCLEOTIDE SEQUENCE</scope>
    <source>
        <strain evidence="1">AT1</strain>
    </source>
</reference>
<proteinExistence type="predicted"/>
<protein>
    <submittedName>
        <fullName evidence="1">Uncharacterized protein</fullName>
    </submittedName>
</protein>
<organism evidence="1 2">
    <name type="scientific">Rhododendron molle</name>
    <name type="common">Chinese azalea</name>
    <name type="synonym">Azalea mollis</name>
    <dbReference type="NCBI Taxonomy" id="49168"/>
    <lineage>
        <taxon>Eukaryota</taxon>
        <taxon>Viridiplantae</taxon>
        <taxon>Streptophyta</taxon>
        <taxon>Embryophyta</taxon>
        <taxon>Tracheophyta</taxon>
        <taxon>Spermatophyta</taxon>
        <taxon>Magnoliopsida</taxon>
        <taxon>eudicotyledons</taxon>
        <taxon>Gunneridae</taxon>
        <taxon>Pentapetalae</taxon>
        <taxon>asterids</taxon>
        <taxon>Ericales</taxon>
        <taxon>Ericaceae</taxon>
        <taxon>Ericoideae</taxon>
        <taxon>Rhodoreae</taxon>
        <taxon>Rhododendron</taxon>
    </lineage>
</organism>
<dbReference type="EMBL" id="CM046389">
    <property type="protein sequence ID" value="KAI8568527.1"/>
    <property type="molecule type" value="Genomic_DNA"/>
</dbReference>
<comment type="caution">
    <text evidence="1">The sequence shown here is derived from an EMBL/GenBank/DDBJ whole genome shotgun (WGS) entry which is preliminary data.</text>
</comment>
<gene>
    <name evidence="1" type="ORF">RHMOL_Rhmol02G0207700</name>
</gene>
<dbReference type="Proteomes" id="UP001062846">
    <property type="component" value="Chromosome 2"/>
</dbReference>
<keyword evidence="2" id="KW-1185">Reference proteome</keyword>
<evidence type="ECO:0000313" key="1">
    <source>
        <dbReference type="EMBL" id="KAI8568527.1"/>
    </source>
</evidence>
<accession>A0ACC0PV33</accession>
<name>A0ACC0PV33_RHOML</name>
<evidence type="ECO:0000313" key="2">
    <source>
        <dbReference type="Proteomes" id="UP001062846"/>
    </source>
</evidence>